<dbReference type="PANTHER" id="PTHR11069:SF23">
    <property type="entry name" value="LYSOSOMAL ACID GLUCOSYLCERAMIDASE"/>
    <property type="match status" value="1"/>
</dbReference>
<keyword evidence="3 4" id="KW-0378">Hydrolase</keyword>
<dbReference type="GO" id="GO:0006680">
    <property type="term" value="P:glucosylceramide catabolic process"/>
    <property type="evidence" value="ECO:0007669"/>
    <property type="project" value="TreeGrafter"/>
</dbReference>
<dbReference type="Gene3D" id="2.60.40.1180">
    <property type="entry name" value="Golgi alpha-mannosidase II"/>
    <property type="match status" value="1"/>
</dbReference>
<dbReference type="EMBL" id="JPLY01000008">
    <property type="protein sequence ID" value="KFC18149.1"/>
    <property type="molecule type" value="Genomic_DNA"/>
</dbReference>
<evidence type="ECO:0000259" key="6">
    <source>
        <dbReference type="Pfam" id="PF17189"/>
    </source>
</evidence>
<dbReference type="Pfam" id="PF17189">
    <property type="entry name" value="Glyco_hydro_30C"/>
    <property type="match status" value="1"/>
</dbReference>
<proteinExistence type="inferred from homology"/>
<dbReference type="InterPro" id="IPR033452">
    <property type="entry name" value="GH30_C"/>
</dbReference>
<feature type="domain" description="Glycosyl hydrolase family 30 beta sandwich" evidence="6">
    <location>
        <begin position="429"/>
        <end position="488"/>
    </location>
</feature>
<accession>A0A085B6Q4</accession>
<dbReference type="GO" id="GO:0004348">
    <property type="term" value="F:glucosylceramidase activity"/>
    <property type="evidence" value="ECO:0007669"/>
    <property type="project" value="InterPro"/>
</dbReference>
<sequence length="490" mass="53814">MKMFTKSKAYPNKMFFFGIAIFSLMFCQSNTVDEQTPPDPPTGGGNNGNYATASFWLTKADESTKLQKQTDILFNNATNNYQTLDVDASQKYQTIDGFGYTLTGGSVQVINQLSAAKKEELLQDLFSNKDNSIAVSYIRLSIGASDLNSSVFSYDDMPAGQTDLSLANFSLAKDQALIEMLKKILTINPNIKIMATPWSPPVWMKDNGSTIGGSLQPQYYNVYAQYFVKYIQAMKAQGITIDAITPQNEPLHPGNNPSLLMTAPQQATFIKNSLGPAFQAANITTKIVLYDHNCDKPEYPMEILADAEASKYVDGSAFHLYAGNIAVLSNVHLAYPTKNLYFTEQWTGSTSSFSDDLMWHSKNVIIGSMRNWSKIALEWNLANDPNFNPHTDGGCTQCKGAITVNHNEAFTKNVAYYIIAHASKFVPQNSQRIASTQPGNLSSVAFTTPDGKTTLIVLNEGNATENFNIKMNGKSAATSLPARAVATYVF</sequence>
<protein>
    <submittedName>
        <fullName evidence="7">Glucosylceramidase</fullName>
    </submittedName>
</protein>
<dbReference type="InterPro" id="IPR033453">
    <property type="entry name" value="Glyco_hydro_30_TIM-barrel"/>
</dbReference>
<dbReference type="InterPro" id="IPR017853">
    <property type="entry name" value="GH"/>
</dbReference>
<comment type="similarity">
    <text evidence="1 4">Belongs to the glycosyl hydrolase 30 family.</text>
</comment>
<dbReference type="SUPFAM" id="SSF51011">
    <property type="entry name" value="Glycosyl hydrolase domain"/>
    <property type="match status" value="1"/>
</dbReference>
<dbReference type="AlphaFoldDB" id="A0A085B6Q4"/>
<evidence type="ECO:0000259" key="5">
    <source>
        <dbReference type="Pfam" id="PF02055"/>
    </source>
</evidence>
<dbReference type="PANTHER" id="PTHR11069">
    <property type="entry name" value="GLUCOSYLCERAMIDASE"/>
    <property type="match status" value="1"/>
</dbReference>
<organism evidence="7 8">
    <name type="scientific">Epilithonimonas lactis</name>
    <dbReference type="NCBI Taxonomy" id="421072"/>
    <lineage>
        <taxon>Bacteria</taxon>
        <taxon>Pseudomonadati</taxon>
        <taxon>Bacteroidota</taxon>
        <taxon>Flavobacteriia</taxon>
        <taxon>Flavobacteriales</taxon>
        <taxon>Weeksellaceae</taxon>
        <taxon>Chryseobacterium group</taxon>
        <taxon>Epilithonimonas</taxon>
    </lineage>
</organism>
<reference evidence="7 8" key="1">
    <citation type="submission" date="2014-07" db="EMBL/GenBank/DDBJ databases">
        <title>Epilithonimonas lactis LMG 22401 Genome.</title>
        <authorList>
            <person name="Pipes S.E."/>
            <person name="Stropko S.J."/>
        </authorList>
    </citation>
    <scope>NUCLEOTIDE SEQUENCE [LARGE SCALE GENOMIC DNA]</scope>
    <source>
        <strain evidence="7 8">LMG 24401</strain>
    </source>
</reference>
<evidence type="ECO:0000256" key="3">
    <source>
        <dbReference type="ARBA" id="ARBA00022801"/>
    </source>
</evidence>
<dbReference type="Gene3D" id="3.20.20.80">
    <property type="entry name" value="Glycosidases"/>
    <property type="match status" value="1"/>
</dbReference>
<evidence type="ECO:0000256" key="2">
    <source>
        <dbReference type="ARBA" id="ARBA00022729"/>
    </source>
</evidence>
<feature type="domain" description="Glycosyl hydrolase family 30 TIM-barrel" evidence="5">
    <location>
        <begin position="95"/>
        <end position="426"/>
    </location>
</feature>
<keyword evidence="4" id="KW-0326">Glycosidase</keyword>
<dbReference type="GO" id="GO:0016020">
    <property type="term" value="C:membrane"/>
    <property type="evidence" value="ECO:0007669"/>
    <property type="project" value="GOC"/>
</dbReference>
<dbReference type="PRINTS" id="PR00843">
    <property type="entry name" value="GLHYDRLASE30"/>
</dbReference>
<dbReference type="Pfam" id="PF02055">
    <property type="entry name" value="Glyco_hydro_30"/>
    <property type="match status" value="1"/>
</dbReference>
<dbReference type="Proteomes" id="UP000028623">
    <property type="component" value="Unassembled WGS sequence"/>
</dbReference>
<dbReference type="InterPro" id="IPR013780">
    <property type="entry name" value="Glyco_hydro_b"/>
</dbReference>
<dbReference type="SUPFAM" id="SSF51445">
    <property type="entry name" value="(Trans)glycosidases"/>
    <property type="match status" value="1"/>
</dbReference>
<comment type="caution">
    <text evidence="7">The sequence shown here is derived from an EMBL/GenBank/DDBJ whole genome shotgun (WGS) entry which is preliminary data.</text>
</comment>
<keyword evidence="8" id="KW-1185">Reference proteome</keyword>
<dbReference type="STRING" id="421072.SAMN04488097_3908"/>
<name>A0A085B6Q4_9FLAO</name>
<dbReference type="InterPro" id="IPR001139">
    <property type="entry name" value="Glyco_hydro_30"/>
</dbReference>
<evidence type="ECO:0000313" key="7">
    <source>
        <dbReference type="EMBL" id="KFC18149.1"/>
    </source>
</evidence>
<gene>
    <name evidence="7" type="ORF">IO89_18640</name>
</gene>
<keyword evidence="2" id="KW-0732">Signal</keyword>
<evidence type="ECO:0000313" key="8">
    <source>
        <dbReference type="Proteomes" id="UP000028623"/>
    </source>
</evidence>
<dbReference type="eggNOG" id="COG5520">
    <property type="taxonomic scope" value="Bacteria"/>
</dbReference>
<evidence type="ECO:0000256" key="4">
    <source>
        <dbReference type="RuleBase" id="RU361188"/>
    </source>
</evidence>
<evidence type="ECO:0000256" key="1">
    <source>
        <dbReference type="ARBA" id="ARBA00005382"/>
    </source>
</evidence>